<sequence length="669" mass="72830">MRDDAPRSASRRRFLAALGASAAATGLAGCSFRTTGDGVSVELGGSAGDGDGDTPAPATPTDTAMPMATTTPTRSPTPTARPTSTPTRTPTRTATSTPTRTPTRTATSTPTRTPAPTATPTPTRRGGTLQLTTSSLTGFDPAMATNEDTLAVVENLFDGLTTFPNGATDAQLQLATDVSLSADARTYTVSLVDGATFHDGSPVTASAVVYSWERLAASEHSRNGYLLLDYLGVEHDTTNGEYDPGSMAVRAVDRTTLEFTLASPFASTLQLLAFPQLAPIPEGIVGDVDGYSGRMGHTQFVENPVGSGPFVLDRWTQNDEVVLSRFANYHGQPPDLDGIRWTVLNDTSQRYQYGQNRSADFVTVPSDEYDRDEVSVTRTDDRGRRFGTYGPMANGATVSYLAVPTLTTFYVGSNMTVVPKPVRQATAYALNQHETVEQVLDGRAAPAYHFTPPGIYPDQQYDGHASGSYPYGYDETKLARARQVMEDAGYSEANRFELTFTHYPSQTVRATAALLRDKLTSAHIDMELEEEPFATFLNRGRNGNLEMFWFGYVAEWPRPDSFLQYLNPPATDTADPDVGIYLDWEGTQSAEDARRAWDRIRFNQGPSDSARRTREAAYVAMEEANWEAAGLVPVTHPVDERFAYDGVDVDPFGSLGHTYQEYDRVVKTR</sequence>
<dbReference type="GO" id="GO:0015833">
    <property type="term" value="P:peptide transport"/>
    <property type="evidence" value="ECO:0007669"/>
    <property type="project" value="TreeGrafter"/>
</dbReference>
<dbReference type="PROSITE" id="PS51257">
    <property type="entry name" value="PROKAR_LIPOPROTEIN"/>
    <property type="match status" value="1"/>
</dbReference>
<dbReference type="KEGG" id="ssai:N0B31_14320"/>
<keyword evidence="2" id="KW-0813">Transport</keyword>
<dbReference type="SUPFAM" id="SSF53850">
    <property type="entry name" value="Periplasmic binding protein-like II"/>
    <property type="match status" value="1"/>
</dbReference>
<dbReference type="PANTHER" id="PTHR30290:SF9">
    <property type="entry name" value="OLIGOPEPTIDE-BINDING PROTEIN APPA"/>
    <property type="match status" value="1"/>
</dbReference>
<name>A0A9E7U9S3_9EURY</name>
<dbReference type="InterPro" id="IPR006311">
    <property type="entry name" value="TAT_signal"/>
</dbReference>
<evidence type="ECO:0000259" key="5">
    <source>
        <dbReference type="Pfam" id="PF00496"/>
    </source>
</evidence>
<organism evidence="6 7">
    <name type="scientific">Salinirubellus salinus</name>
    <dbReference type="NCBI Taxonomy" id="1364945"/>
    <lineage>
        <taxon>Archaea</taxon>
        <taxon>Methanobacteriati</taxon>
        <taxon>Methanobacteriota</taxon>
        <taxon>Stenosarchaea group</taxon>
        <taxon>Halobacteria</taxon>
        <taxon>Halobacteriales</taxon>
        <taxon>Natronomonadaceae</taxon>
        <taxon>Salinirubellus</taxon>
    </lineage>
</organism>
<dbReference type="Proteomes" id="UP001057580">
    <property type="component" value="Chromosome"/>
</dbReference>
<dbReference type="RefSeq" id="WP_260592306.1">
    <property type="nucleotide sequence ID" value="NZ_CP104003.1"/>
</dbReference>
<feature type="region of interest" description="Disordered" evidence="4">
    <location>
        <begin position="41"/>
        <end position="129"/>
    </location>
</feature>
<evidence type="ECO:0000256" key="3">
    <source>
        <dbReference type="ARBA" id="ARBA00022729"/>
    </source>
</evidence>
<reference evidence="6" key="1">
    <citation type="submission" date="2022-09" db="EMBL/GenBank/DDBJ databases">
        <title>Diverse halophilic archaea isolated from saline environments.</title>
        <authorList>
            <person name="Cui H.-L."/>
        </authorList>
    </citation>
    <scope>NUCLEOTIDE SEQUENCE</scope>
    <source>
        <strain evidence="6">ZS-35-S2</strain>
    </source>
</reference>
<feature type="domain" description="Solute-binding protein family 5" evidence="5">
    <location>
        <begin position="172"/>
        <end position="568"/>
    </location>
</feature>
<protein>
    <submittedName>
        <fullName evidence="6">ABC transporter substrate-binding protein</fullName>
    </submittedName>
</protein>
<keyword evidence="3" id="KW-0732">Signal</keyword>
<dbReference type="GO" id="GO:1904680">
    <property type="term" value="F:peptide transmembrane transporter activity"/>
    <property type="evidence" value="ECO:0007669"/>
    <property type="project" value="TreeGrafter"/>
</dbReference>
<dbReference type="GeneID" id="74943620"/>
<gene>
    <name evidence="6" type="ORF">N0B31_14320</name>
</gene>
<evidence type="ECO:0000256" key="4">
    <source>
        <dbReference type="SAM" id="MobiDB-lite"/>
    </source>
</evidence>
<dbReference type="InterPro" id="IPR000914">
    <property type="entry name" value="SBP_5_dom"/>
</dbReference>
<comment type="similarity">
    <text evidence="1">Belongs to the bacterial solute-binding protein 5 family.</text>
</comment>
<dbReference type="AlphaFoldDB" id="A0A9E7U9S3"/>
<dbReference type="EMBL" id="CP104003">
    <property type="protein sequence ID" value="UWM53312.1"/>
    <property type="molecule type" value="Genomic_DNA"/>
</dbReference>
<dbReference type="CDD" id="cd00995">
    <property type="entry name" value="PBP2_NikA_DppA_OppA_like"/>
    <property type="match status" value="1"/>
</dbReference>
<evidence type="ECO:0000256" key="2">
    <source>
        <dbReference type="ARBA" id="ARBA00022448"/>
    </source>
</evidence>
<keyword evidence="7" id="KW-1185">Reference proteome</keyword>
<feature type="compositionally biased region" description="Low complexity" evidence="4">
    <location>
        <begin position="53"/>
        <end position="129"/>
    </location>
</feature>
<dbReference type="InterPro" id="IPR039424">
    <property type="entry name" value="SBP_5"/>
</dbReference>
<dbReference type="PANTHER" id="PTHR30290">
    <property type="entry name" value="PERIPLASMIC BINDING COMPONENT OF ABC TRANSPORTER"/>
    <property type="match status" value="1"/>
</dbReference>
<evidence type="ECO:0000256" key="1">
    <source>
        <dbReference type="ARBA" id="ARBA00005695"/>
    </source>
</evidence>
<proteinExistence type="inferred from homology"/>
<dbReference type="PROSITE" id="PS51318">
    <property type="entry name" value="TAT"/>
    <property type="match status" value="1"/>
</dbReference>
<evidence type="ECO:0000313" key="6">
    <source>
        <dbReference type="EMBL" id="UWM53312.1"/>
    </source>
</evidence>
<accession>A0A9E7U9S3</accession>
<dbReference type="Gene3D" id="3.10.105.10">
    <property type="entry name" value="Dipeptide-binding Protein, Domain 3"/>
    <property type="match status" value="1"/>
</dbReference>
<evidence type="ECO:0000313" key="7">
    <source>
        <dbReference type="Proteomes" id="UP001057580"/>
    </source>
</evidence>
<dbReference type="Gene3D" id="3.40.190.10">
    <property type="entry name" value="Periplasmic binding protein-like II"/>
    <property type="match status" value="1"/>
</dbReference>
<dbReference type="Pfam" id="PF00496">
    <property type="entry name" value="SBP_bac_5"/>
    <property type="match status" value="1"/>
</dbReference>